<dbReference type="InterPro" id="IPR015943">
    <property type="entry name" value="WD40/YVTN_repeat-like_dom_sf"/>
</dbReference>
<dbReference type="EMBL" id="JBHSPF010000012">
    <property type="protein sequence ID" value="MFC5627699.1"/>
    <property type="molecule type" value="Genomic_DNA"/>
</dbReference>
<dbReference type="RefSeq" id="WP_270895252.1">
    <property type="nucleotide sequence ID" value="NZ_JBHSPF010000012.1"/>
</dbReference>
<reference evidence="2" key="1">
    <citation type="journal article" date="2019" name="Int. J. Syst. Evol. Microbiol.">
        <title>The Global Catalogue of Microorganisms (GCM) 10K type strain sequencing project: providing services to taxonomists for standard genome sequencing and annotation.</title>
        <authorList>
            <consortium name="The Broad Institute Genomics Platform"/>
            <consortium name="The Broad Institute Genome Sequencing Center for Infectious Disease"/>
            <person name="Wu L."/>
            <person name="Ma J."/>
        </authorList>
    </citation>
    <scope>NUCLEOTIDE SEQUENCE [LARGE SCALE GENOMIC DNA]</scope>
    <source>
        <strain evidence="2">CGMCC 1.15790</strain>
    </source>
</reference>
<evidence type="ECO:0000313" key="1">
    <source>
        <dbReference type="EMBL" id="MFC5627699.1"/>
    </source>
</evidence>
<dbReference type="PROSITE" id="PS51257">
    <property type="entry name" value="PROKAR_LIPOPROTEIN"/>
    <property type="match status" value="1"/>
</dbReference>
<dbReference type="SUPFAM" id="SSF51004">
    <property type="entry name" value="C-terminal (heme d1) domain of cytochrome cd1-nitrite reductase"/>
    <property type="match status" value="1"/>
</dbReference>
<dbReference type="InterPro" id="IPR011048">
    <property type="entry name" value="Haem_d1_sf"/>
</dbReference>
<proteinExistence type="predicted"/>
<name>A0ABW0U622_9BACI</name>
<dbReference type="InterPro" id="IPR019405">
    <property type="entry name" value="Lactonase_7-beta_prop"/>
</dbReference>
<comment type="caution">
    <text evidence="1">The sequence shown here is derived from an EMBL/GenBank/DDBJ whole genome shotgun (WGS) entry which is preliminary data.</text>
</comment>
<dbReference type="PANTHER" id="PTHR47197:SF3">
    <property type="entry name" value="DIHYDRO-HEME D1 DEHYDROGENASE"/>
    <property type="match status" value="1"/>
</dbReference>
<protein>
    <submittedName>
        <fullName evidence="1">YncE family protein</fullName>
    </submittedName>
</protein>
<dbReference type="Proteomes" id="UP001596143">
    <property type="component" value="Unassembled WGS sequence"/>
</dbReference>
<evidence type="ECO:0000313" key="2">
    <source>
        <dbReference type="Proteomes" id="UP001596143"/>
    </source>
</evidence>
<dbReference type="PANTHER" id="PTHR47197">
    <property type="entry name" value="PROTEIN NIRF"/>
    <property type="match status" value="1"/>
</dbReference>
<keyword evidence="2" id="KW-1185">Reference proteome</keyword>
<dbReference type="InterPro" id="IPR051200">
    <property type="entry name" value="Host-pathogen_enzymatic-act"/>
</dbReference>
<accession>A0ABW0U622</accession>
<dbReference type="Gene3D" id="2.130.10.10">
    <property type="entry name" value="YVTN repeat-like/Quinoprotein amine dehydrogenase"/>
    <property type="match status" value="2"/>
</dbReference>
<sequence length="336" mass="37875">MKRLLYLGVVIITLILLMSCQKLTFPENKEDTLWVAHLKEPLLTIIDVDSGNVKQKVELPFIMKDMVRLPTGDVLVVSQRDEYIWKIDERSKTLKTVAKVGEGASEMVVDSERNVVYISHTLRGEVLIYDIGKETIINTIAVGKHPYSLDMDPSGNFLFVANTKDNTISKIDLNQKEEVTHFSVLSRPNGIYVSESTVYIGGHGDYSSLNKQVFLFNYEGELLSAIEAGLMPVIIEPSKIDHSIFVVSHGDHLIQRIHLETNEVVAETALPYNPYFLLCENEGLYISMLDSNQVALLDAENLEVLKEWDVDAGPHAMLKWREEGDGDPEANLNCRR</sequence>
<gene>
    <name evidence="1" type="ORF">ACFPTR_02140</name>
</gene>
<organism evidence="1 2">
    <name type="scientific">Aliibacillus thermotolerans</name>
    <dbReference type="NCBI Taxonomy" id="1834418"/>
    <lineage>
        <taxon>Bacteria</taxon>
        <taxon>Bacillati</taxon>
        <taxon>Bacillota</taxon>
        <taxon>Bacilli</taxon>
        <taxon>Bacillales</taxon>
        <taxon>Bacillaceae</taxon>
        <taxon>Aliibacillus</taxon>
    </lineage>
</organism>
<dbReference type="Pfam" id="PF10282">
    <property type="entry name" value="Lactonase"/>
    <property type="match status" value="1"/>
</dbReference>